<dbReference type="STRING" id="444158.MmarC6_0106"/>
<sequence length="69" mass="7782">MNIPDSKILVYYDAMVKEQGRGGRIHPNPFPDHIGKKAIVIILDEDSVEEPARIAIQLQNRARNLTVSE</sequence>
<dbReference type="Pfam" id="PF09853">
    <property type="entry name" value="DUF2080"/>
    <property type="match status" value="1"/>
</dbReference>
<evidence type="ECO:0008006" key="2">
    <source>
        <dbReference type="Google" id="ProtNLM"/>
    </source>
</evidence>
<name>A9A7I2_METM6</name>
<dbReference type="KEGG" id="mmx:MmarC6_0106"/>
<dbReference type="AlphaFoldDB" id="A9A7I2"/>
<dbReference type="OrthoDB" id="60671at2157"/>
<dbReference type="PhylomeDB" id="A9A7I2"/>
<dbReference type="EMBL" id="CP000867">
    <property type="protein sequence ID" value="ABX00930.1"/>
    <property type="molecule type" value="Genomic_DNA"/>
</dbReference>
<gene>
    <name evidence="1" type="ordered locus">MmarC6_0106</name>
</gene>
<dbReference type="InterPro" id="IPR019205">
    <property type="entry name" value="DUF2080_transposon-encoded"/>
</dbReference>
<accession>A9A7I2</accession>
<evidence type="ECO:0000313" key="1">
    <source>
        <dbReference type="EMBL" id="ABX00930.1"/>
    </source>
</evidence>
<reference evidence="1" key="1">
    <citation type="submission" date="2007-10" db="EMBL/GenBank/DDBJ databases">
        <title>Complete sequence of Methanococcus maripaludis C6.</title>
        <authorList>
            <consortium name="US DOE Joint Genome Institute"/>
            <person name="Copeland A."/>
            <person name="Lucas S."/>
            <person name="Lapidus A."/>
            <person name="Barry K."/>
            <person name="Glavina del Rio T."/>
            <person name="Dalin E."/>
            <person name="Tice H."/>
            <person name="Pitluck S."/>
            <person name="Clum A."/>
            <person name="Schmutz J."/>
            <person name="Larimer F."/>
            <person name="Land M."/>
            <person name="Hauser L."/>
            <person name="Kyrpides N."/>
            <person name="Mikhailova N."/>
            <person name="Sieprawska-Lupa M."/>
            <person name="Whitman W.B."/>
            <person name="Richardson P."/>
        </authorList>
    </citation>
    <scope>NUCLEOTIDE SEQUENCE [LARGE SCALE GENOMIC DNA]</scope>
    <source>
        <strain evidence="1">C6</strain>
    </source>
</reference>
<organism evidence="1">
    <name type="scientific">Methanococcus maripaludis (strain C6 / ATCC BAA-1332)</name>
    <dbReference type="NCBI Taxonomy" id="444158"/>
    <lineage>
        <taxon>Archaea</taxon>
        <taxon>Methanobacteriati</taxon>
        <taxon>Methanobacteriota</taxon>
        <taxon>Methanomada group</taxon>
        <taxon>Methanococci</taxon>
        <taxon>Methanococcales</taxon>
        <taxon>Methanococcaceae</taxon>
        <taxon>Methanococcus</taxon>
    </lineage>
</organism>
<proteinExistence type="predicted"/>
<dbReference type="eggNOG" id="arCOG07633">
    <property type="taxonomic scope" value="Archaea"/>
</dbReference>
<dbReference type="HOGENOM" id="CLU_193454_0_0_2"/>
<protein>
    <recommendedName>
        <fullName evidence="2">Transposon-encoded protein</fullName>
    </recommendedName>
</protein>